<organism evidence="5">
    <name type="scientific">Petromyces alliaceus</name>
    <name type="common">Aspergillus alliaceus</name>
    <dbReference type="NCBI Taxonomy" id="209559"/>
    <lineage>
        <taxon>Eukaryota</taxon>
        <taxon>Fungi</taxon>
        <taxon>Dikarya</taxon>
        <taxon>Ascomycota</taxon>
        <taxon>Pezizomycotina</taxon>
        <taxon>Eurotiomycetes</taxon>
        <taxon>Eurotiomycetidae</taxon>
        <taxon>Eurotiales</taxon>
        <taxon>Aspergillaceae</taxon>
        <taxon>Aspergillus</taxon>
        <taxon>Aspergillus subgen. Circumdati</taxon>
    </lineage>
</organism>
<accession>A0A5N7BZG4</accession>
<proteinExistence type="inferred from homology"/>
<feature type="chain" id="PRO_5024920008" evidence="3">
    <location>
        <begin position="19"/>
        <end position="727"/>
    </location>
</feature>
<dbReference type="PANTHER" id="PTHR43142:SF6">
    <property type="entry name" value="PUTATIVE (AFU_ORTHOLOGUE AFUA_7G01710)-RELATED"/>
    <property type="match status" value="1"/>
</dbReference>
<dbReference type="InterPro" id="IPR029058">
    <property type="entry name" value="AB_hydrolase_fold"/>
</dbReference>
<dbReference type="EMBL" id="ML735301">
    <property type="protein sequence ID" value="KAE8386968.1"/>
    <property type="molecule type" value="Genomic_DNA"/>
</dbReference>
<gene>
    <name evidence="5" type="ORF">BDV23DRAFT_132521</name>
</gene>
<dbReference type="Proteomes" id="UP000326877">
    <property type="component" value="Unassembled WGS sequence"/>
</dbReference>
<sequence length="727" mass="78761">MQLQTLAGFLLFCSPALAAPTTTGPPSTSSLGTLRALNYNNLGPENNGTAVVLVYDELSKSEAQARCAAIGEDLYPLGSAPQTDRSELDYQLAYLVFSGDVGPNSRFWIATDSSSKECLAYSQRQKLAISAPCSSKLPAICTSRVPPTTDKNRAVVETSKIVVAAENYTLTGYRDARSFRFLGVPFADPPVNELRFAPPKPFSGSKKRDATKVAESCVQSQSAFGTLGNGGISEDCLYLNVFTPILPAGSSKNSTRRPVAVYFYGGAFVSGSASMIDYDGGNFASRNDVVVVTVNYRVGALGWLTTGNLTSGNYGTRDQILALKWVNKHIAAFGGDPSQVSIFGQSAGGQSVVALLSSTAARGLFSAAIAQSAPVDLPWFTREVYSNVIAPEVAKAVGCNQTTTEKELVSCLRSVPATKFLGNTTDFKKATAAWTQVLASDYLHVSQLLASIEPLMPIVDPRSGVIDDQFYKLLANERLPNRVPTMFSTVADEASLYVAQYVPALGASQGTLNTLFKTAFPPKLAESLTRTNVFPINLTDPDSTRNVAADALTYSEWSCPQSYLLRNGGQRVFPQLYEVEITQGHSQTNVTVPEVCLPNKNFNASCHTADVLPVWGTLNSKTKNVDPYFDQNDILHSQLLNDIWGSFFRSHNPNPDQAFLKVRGPAYASTYDIFVKNGYRVPEYRPEDRNVSLLGMPPSWTDNPGLSRKCAVFEDYGFTFQNANFTA</sequence>
<reference evidence="5" key="1">
    <citation type="submission" date="2019-04" db="EMBL/GenBank/DDBJ databases">
        <title>Friends and foes A comparative genomics studyof 23 Aspergillus species from section Flavi.</title>
        <authorList>
            <consortium name="DOE Joint Genome Institute"/>
            <person name="Kjaerbolling I."/>
            <person name="Vesth T."/>
            <person name="Frisvad J.C."/>
            <person name="Nybo J.L."/>
            <person name="Theobald S."/>
            <person name="Kildgaard S."/>
            <person name="Isbrandt T."/>
            <person name="Kuo A."/>
            <person name="Sato A."/>
            <person name="Lyhne E.K."/>
            <person name="Kogle M.E."/>
            <person name="Wiebenga A."/>
            <person name="Kun R.S."/>
            <person name="Lubbers R.J."/>
            <person name="Makela M.R."/>
            <person name="Barry K."/>
            <person name="Chovatia M."/>
            <person name="Clum A."/>
            <person name="Daum C."/>
            <person name="Haridas S."/>
            <person name="He G."/>
            <person name="LaButti K."/>
            <person name="Lipzen A."/>
            <person name="Mondo S."/>
            <person name="Riley R."/>
            <person name="Salamov A."/>
            <person name="Simmons B.A."/>
            <person name="Magnuson J.K."/>
            <person name="Henrissat B."/>
            <person name="Mortensen U.H."/>
            <person name="Larsen T.O."/>
            <person name="Devries R.P."/>
            <person name="Grigoriev I.V."/>
            <person name="Machida M."/>
            <person name="Baker S.E."/>
            <person name="Andersen M.R."/>
        </authorList>
    </citation>
    <scope>NUCLEOTIDE SEQUENCE [LARGE SCALE GENOMIC DNA]</scope>
    <source>
        <strain evidence="5">IBT 14317</strain>
    </source>
</reference>
<feature type="domain" description="Carboxylesterase type B" evidence="4">
    <location>
        <begin position="179"/>
        <end position="657"/>
    </location>
</feature>
<name>A0A5N7BZG4_PETAA</name>
<dbReference type="InterPro" id="IPR019819">
    <property type="entry name" value="Carboxylesterase_B_CS"/>
</dbReference>
<dbReference type="GO" id="GO:0016787">
    <property type="term" value="F:hydrolase activity"/>
    <property type="evidence" value="ECO:0007669"/>
    <property type="project" value="UniProtKB-KW"/>
</dbReference>
<dbReference type="Gene3D" id="3.40.50.1820">
    <property type="entry name" value="alpha/beta hydrolase"/>
    <property type="match status" value="1"/>
</dbReference>
<keyword evidence="3" id="KW-0732">Signal</keyword>
<dbReference type="Pfam" id="PF00135">
    <property type="entry name" value="COesterase"/>
    <property type="match status" value="1"/>
</dbReference>
<dbReference type="InterPro" id="IPR002018">
    <property type="entry name" value="CarbesteraseB"/>
</dbReference>
<comment type="similarity">
    <text evidence="1">Belongs to the type-B carboxylesterase/lipase family.</text>
</comment>
<dbReference type="PROSITE" id="PS00941">
    <property type="entry name" value="CARBOXYLESTERASE_B_2"/>
    <property type="match status" value="1"/>
</dbReference>
<evidence type="ECO:0000259" key="4">
    <source>
        <dbReference type="Pfam" id="PF00135"/>
    </source>
</evidence>
<feature type="signal peptide" evidence="3">
    <location>
        <begin position="1"/>
        <end position="18"/>
    </location>
</feature>
<dbReference type="PANTHER" id="PTHR43142">
    <property type="entry name" value="CARBOXYLIC ESTER HYDROLASE"/>
    <property type="match status" value="1"/>
</dbReference>
<evidence type="ECO:0000313" key="5">
    <source>
        <dbReference type="EMBL" id="KAE8386968.1"/>
    </source>
</evidence>
<evidence type="ECO:0000256" key="2">
    <source>
        <dbReference type="ARBA" id="ARBA00022801"/>
    </source>
</evidence>
<evidence type="ECO:0000256" key="1">
    <source>
        <dbReference type="ARBA" id="ARBA00005964"/>
    </source>
</evidence>
<evidence type="ECO:0000256" key="3">
    <source>
        <dbReference type="SAM" id="SignalP"/>
    </source>
</evidence>
<dbReference type="AlphaFoldDB" id="A0A5N7BZG4"/>
<protein>
    <submittedName>
        <fullName evidence="5">Carboxylesterase family-domain-containing protein</fullName>
    </submittedName>
</protein>
<dbReference type="SUPFAM" id="SSF53474">
    <property type="entry name" value="alpha/beta-Hydrolases"/>
    <property type="match status" value="1"/>
</dbReference>
<dbReference type="OrthoDB" id="408631at2759"/>
<dbReference type="InterPro" id="IPR019826">
    <property type="entry name" value="Carboxylesterase_B_AS"/>
</dbReference>
<dbReference type="PROSITE" id="PS00122">
    <property type="entry name" value="CARBOXYLESTERASE_B_1"/>
    <property type="match status" value="1"/>
</dbReference>
<keyword evidence="2" id="KW-0378">Hydrolase</keyword>